<dbReference type="SMART" id="SM00260">
    <property type="entry name" value="CheW"/>
    <property type="match status" value="1"/>
</dbReference>
<dbReference type="Gene3D" id="2.30.30.40">
    <property type="entry name" value="SH3 Domains"/>
    <property type="match status" value="1"/>
</dbReference>
<dbReference type="OrthoDB" id="9787997at2"/>
<organism evidence="2 3">
    <name type="scientific">Geobacillus kaustophilus</name>
    <dbReference type="NCBI Taxonomy" id="1462"/>
    <lineage>
        <taxon>Bacteria</taxon>
        <taxon>Bacillati</taxon>
        <taxon>Bacillota</taxon>
        <taxon>Bacilli</taxon>
        <taxon>Bacillales</taxon>
        <taxon>Anoxybacillaceae</taxon>
        <taxon>Geobacillus</taxon>
        <taxon>Geobacillus thermoleovorans group</taxon>
    </lineage>
</organism>
<protein>
    <submittedName>
        <fullName evidence="2">CheW-like domain protein</fullName>
    </submittedName>
</protein>
<dbReference type="Proteomes" id="UP000032522">
    <property type="component" value="Unassembled WGS sequence"/>
</dbReference>
<dbReference type="GO" id="GO:0005829">
    <property type="term" value="C:cytosol"/>
    <property type="evidence" value="ECO:0007669"/>
    <property type="project" value="TreeGrafter"/>
</dbReference>
<dbReference type="GO" id="GO:0006935">
    <property type="term" value="P:chemotaxis"/>
    <property type="evidence" value="ECO:0007669"/>
    <property type="project" value="InterPro"/>
</dbReference>
<accession>A0A0D8BTP0</accession>
<dbReference type="SUPFAM" id="SSF50341">
    <property type="entry name" value="CheW-like"/>
    <property type="match status" value="1"/>
</dbReference>
<reference evidence="2 3" key="1">
    <citation type="submission" date="2015-01" db="EMBL/GenBank/DDBJ databases">
        <authorList>
            <person name="Filippidou S."/>
            <person name="Jeanneret N."/>
            <person name="Russel-Delif L."/>
            <person name="Junier T."/>
            <person name="Wunderlin T."/>
            <person name="Molina V."/>
            <person name="Johnson S.L."/>
            <person name="Davenport K.W."/>
            <person name="Chain P.S."/>
            <person name="Dorador C."/>
            <person name="Junier P."/>
        </authorList>
    </citation>
    <scope>NUCLEOTIDE SEQUENCE [LARGE SCALE GENOMIC DNA]</scope>
    <source>
        <strain evidence="2 3">Et7/4</strain>
    </source>
</reference>
<evidence type="ECO:0000259" key="1">
    <source>
        <dbReference type="PROSITE" id="PS50851"/>
    </source>
</evidence>
<dbReference type="Gene3D" id="2.40.50.180">
    <property type="entry name" value="CheA-289, Domain 4"/>
    <property type="match status" value="1"/>
</dbReference>
<dbReference type="GO" id="GO:0007165">
    <property type="term" value="P:signal transduction"/>
    <property type="evidence" value="ECO:0007669"/>
    <property type="project" value="InterPro"/>
</dbReference>
<gene>
    <name evidence="2" type="ORF">LG52_652</name>
</gene>
<sequence length="164" mass="17941">MDKYVVFRVEREQYAVSIAYVVSIEKMTAPTAVPHMPNAMAGVARIRGELVPVLDMRKLLYGRTIEETEQTRLVVAAVDGLSVAFIVDEAKEIVDIEPGAIKPLQLVSAERTPYVVGIATMPERLLTVLDPRVLFAHLEEADAIREQVAAAQAAAQAIQEGETV</sequence>
<dbReference type="Pfam" id="PF01584">
    <property type="entry name" value="CheW"/>
    <property type="match status" value="1"/>
</dbReference>
<dbReference type="EMBL" id="JYBP01000003">
    <property type="protein sequence ID" value="KJE27573.1"/>
    <property type="molecule type" value="Genomic_DNA"/>
</dbReference>
<dbReference type="AlphaFoldDB" id="A0A0D8BTP0"/>
<evidence type="ECO:0000313" key="2">
    <source>
        <dbReference type="EMBL" id="KJE27573.1"/>
    </source>
</evidence>
<comment type="caution">
    <text evidence="2">The sequence shown here is derived from an EMBL/GenBank/DDBJ whole genome shotgun (WGS) entry which is preliminary data.</text>
</comment>
<dbReference type="InterPro" id="IPR036061">
    <property type="entry name" value="CheW-like_dom_sf"/>
</dbReference>
<dbReference type="InterPro" id="IPR039315">
    <property type="entry name" value="CheW"/>
</dbReference>
<dbReference type="InterPro" id="IPR002545">
    <property type="entry name" value="CheW-lke_dom"/>
</dbReference>
<name>A0A0D8BTP0_GEOKU</name>
<proteinExistence type="predicted"/>
<evidence type="ECO:0000313" key="3">
    <source>
        <dbReference type="Proteomes" id="UP000032522"/>
    </source>
</evidence>
<feature type="domain" description="CheW-like" evidence="1">
    <location>
        <begin position="1"/>
        <end position="140"/>
    </location>
</feature>
<dbReference type="PANTHER" id="PTHR22617">
    <property type="entry name" value="CHEMOTAXIS SENSOR HISTIDINE KINASE-RELATED"/>
    <property type="match status" value="1"/>
</dbReference>
<dbReference type="RefSeq" id="WP_044730911.1">
    <property type="nucleotide sequence ID" value="NZ_JYBP01000003.1"/>
</dbReference>
<dbReference type="PANTHER" id="PTHR22617:SF23">
    <property type="entry name" value="CHEMOTAXIS PROTEIN CHEW"/>
    <property type="match status" value="1"/>
</dbReference>
<dbReference type="PATRIC" id="fig|1462.6.peg.796"/>
<dbReference type="PROSITE" id="PS50851">
    <property type="entry name" value="CHEW"/>
    <property type="match status" value="1"/>
</dbReference>